<gene>
    <name evidence="1" type="primary">Ubc</name>
</gene>
<dbReference type="EMBL" id="L23762">
    <property type="protein sequence ID" value="AAA34127.1"/>
    <property type="molecule type" value="mRNA"/>
</dbReference>
<sequence>MRVVKGTAVFNL</sequence>
<organism evidence="1">
    <name type="scientific">Solanum lycopersicum</name>
    <name type="common">Tomato</name>
    <name type="synonym">Lycopersicon esculentum</name>
    <dbReference type="NCBI Taxonomy" id="4081"/>
    <lineage>
        <taxon>Eukaryota</taxon>
        <taxon>Viridiplantae</taxon>
        <taxon>Streptophyta</taxon>
        <taxon>Embryophyta</taxon>
        <taxon>Tracheophyta</taxon>
        <taxon>Spermatophyta</taxon>
        <taxon>Magnoliopsida</taxon>
        <taxon>eudicotyledons</taxon>
        <taxon>Gunneridae</taxon>
        <taxon>Pentapetalae</taxon>
        <taxon>asterids</taxon>
        <taxon>lamiids</taxon>
        <taxon>Solanales</taxon>
        <taxon>Solanaceae</taxon>
        <taxon>Solanoideae</taxon>
        <taxon>Solaneae</taxon>
        <taxon>Solanum</taxon>
        <taxon>Solanum subgen. Lycopersicon</taxon>
    </lineage>
</organism>
<accession>V9GZI0</accession>
<proteinExistence type="evidence at transcript level"/>
<name>V9GZI0_SOLLC</name>
<evidence type="ECO:0000313" key="1">
    <source>
        <dbReference type="EMBL" id="AAA34127.1"/>
    </source>
</evidence>
<reference evidence="1" key="1">
    <citation type="submission" date="1993-11" db="EMBL/GenBank/DDBJ databases">
        <title>Expression of an ubiquitin carrier protein gene in tomato root cells infected with the nematode Meloidogyne incognita.</title>
        <authorList>
            <person name="Bird D.M."/>
            <person name="Wilson M.A."/>
        </authorList>
    </citation>
    <scope>NUCLEOTIDE SEQUENCE</scope>
    <source>
        <tissue evidence="1">Root</tissue>
    </source>
</reference>
<protein>
    <submittedName>
        <fullName evidence="1">Ubc protein</fullName>
    </submittedName>
</protein>